<protein>
    <submittedName>
        <fullName evidence="1">Uncharacterized protein</fullName>
    </submittedName>
</protein>
<evidence type="ECO:0000313" key="2">
    <source>
        <dbReference type="Proteomes" id="UP000321567"/>
    </source>
</evidence>
<keyword evidence="2" id="KW-1185">Reference proteome</keyword>
<dbReference type="RefSeq" id="WP_246135563.1">
    <property type="nucleotide sequence ID" value="NZ_BJZO01000101.1"/>
</dbReference>
<accession>A0A512HB88</accession>
<organism evidence="1 2">
    <name type="scientific">Pararhodospirillum oryzae</name>
    <dbReference type="NCBI Taxonomy" id="478448"/>
    <lineage>
        <taxon>Bacteria</taxon>
        <taxon>Pseudomonadati</taxon>
        <taxon>Pseudomonadota</taxon>
        <taxon>Alphaproteobacteria</taxon>
        <taxon>Rhodospirillales</taxon>
        <taxon>Rhodospirillaceae</taxon>
        <taxon>Pararhodospirillum</taxon>
    </lineage>
</organism>
<dbReference type="AlphaFoldDB" id="A0A512HB88"/>
<gene>
    <name evidence="1" type="ORF">ROR02_28400</name>
</gene>
<proteinExistence type="predicted"/>
<dbReference type="Proteomes" id="UP000321567">
    <property type="component" value="Unassembled WGS sequence"/>
</dbReference>
<dbReference type="EMBL" id="BJZO01000101">
    <property type="protein sequence ID" value="GEO82709.1"/>
    <property type="molecule type" value="Genomic_DNA"/>
</dbReference>
<comment type="caution">
    <text evidence="1">The sequence shown here is derived from an EMBL/GenBank/DDBJ whole genome shotgun (WGS) entry which is preliminary data.</text>
</comment>
<evidence type="ECO:0000313" key="1">
    <source>
        <dbReference type="EMBL" id="GEO82709.1"/>
    </source>
</evidence>
<sequence length="176" mass="18787">MAHFLLSGSRRRGSVTLRARLVAVAGLAALGLATVVGTPGQAAANCTLSKDDAALSVRTLQSHLMVAALSCGQSAQYNQFVGNFQKDLTTQGKSLTSYFSRQYGGAAKREMNAYVTRMANQASQRSMTDRQAYCTESRAVFEALGQVPDGKLVEFVSASLPFAMQPASCQTHTARK</sequence>
<reference evidence="1 2" key="1">
    <citation type="submission" date="2019-07" db="EMBL/GenBank/DDBJ databases">
        <title>Whole genome shotgun sequence of Rhodospirillum oryzae NBRC 107573.</title>
        <authorList>
            <person name="Hosoyama A."/>
            <person name="Uohara A."/>
            <person name="Ohji S."/>
            <person name="Ichikawa N."/>
        </authorList>
    </citation>
    <scope>NUCLEOTIDE SEQUENCE [LARGE SCALE GENOMIC DNA]</scope>
    <source>
        <strain evidence="1 2">NBRC 107573</strain>
    </source>
</reference>
<name>A0A512HB88_9PROT</name>